<dbReference type="Pfam" id="PF03184">
    <property type="entry name" value="DDE_1"/>
    <property type="match status" value="1"/>
</dbReference>
<dbReference type="AlphaFoldDB" id="A0A916E9R4"/>
<dbReference type="EMBL" id="CAGKOT010000029">
    <property type="protein sequence ID" value="CAB5371537.1"/>
    <property type="molecule type" value="Genomic_DNA"/>
</dbReference>
<dbReference type="VEuPathDB" id="FungiDB:RhiirFUN_022294"/>
<evidence type="ECO:0000313" key="2">
    <source>
        <dbReference type="EMBL" id="CAB5371537.1"/>
    </source>
</evidence>
<evidence type="ECO:0000313" key="3">
    <source>
        <dbReference type="Proteomes" id="UP000684084"/>
    </source>
</evidence>
<dbReference type="GO" id="GO:0003676">
    <property type="term" value="F:nucleic acid binding"/>
    <property type="evidence" value="ECO:0007669"/>
    <property type="project" value="InterPro"/>
</dbReference>
<evidence type="ECO:0000259" key="1">
    <source>
        <dbReference type="Pfam" id="PF03184"/>
    </source>
</evidence>
<feature type="domain" description="DDE-1" evidence="1">
    <location>
        <begin position="29"/>
        <end position="68"/>
    </location>
</feature>
<reference evidence="2" key="1">
    <citation type="submission" date="2020-05" db="EMBL/GenBank/DDBJ databases">
        <authorList>
            <person name="Rincon C."/>
            <person name="Sanders R I."/>
            <person name="Robbins C."/>
            <person name="Chaturvedi A."/>
        </authorList>
    </citation>
    <scope>NUCLEOTIDE SEQUENCE</scope>
    <source>
        <strain evidence="2">CHB12</strain>
    </source>
</reference>
<proteinExistence type="predicted"/>
<sequence length="68" mass="7537">MESNQTFSTGAVSGCKKIKAGFLFFFVLNATDSHKFRPLVIGKSLNSRCFKNFNKSALLVVYRANSKA</sequence>
<name>A0A916E9R4_9GLOM</name>
<organism evidence="2 3">
    <name type="scientific">Rhizophagus irregularis</name>
    <dbReference type="NCBI Taxonomy" id="588596"/>
    <lineage>
        <taxon>Eukaryota</taxon>
        <taxon>Fungi</taxon>
        <taxon>Fungi incertae sedis</taxon>
        <taxon>Mucoromycota</taxon>
        <taxon>Glomeromycotina</taxon>
        <taxon>Glomeromycetes</taxon>
        <taxon>Glomerales</taxon>
        <taxon>Glomeraceae</taxon>
        <taxon>Rhizophagus</taxon>
    </lineage>
</organism>
<gene>
    <name evidence="2" type="ORF">CHRIB12_LOCUS13124</name>
</gene>
<comment type="caution">
    <text evidence="2">The sequence shown here is derived from an EMBL/GenBank/DDBJ whole genome shotgun (WGS) entry which is preliminary data.</text>
</comment>
<dbReference type="InterPro" id="IPR004875">
    <property type="entry name" value="DDE_SF_endonuclease_dom"/>
</dbReference>
<dbReference type="Proteomes" id="UP000684084">
    <property type="component" value="Unassembled WGS sequence"/>
</dbReference>
<protein>
    <recommendedName>
        <fullName evidence="1">DDE-1 domain-containing protein</fullName>
    </recommendedName>
</protein>
<accession>A0A916E9R4</accession>